<keyword evidence="3 4" id="KW-0732">Signal</keyword>
<dbReference type="GO" id="GO:0030288">
    <property type="term" value="C:outer membrane-bounded periplasmic space"/>
    <property type="evidence" value="ECO:0007669"/>
    <property type="project" value="UniProtKB-ARBA"/>
</dbReference>
<protein>
    <submittedName>
        <fullName evidence="6">Peptide/nickel transport system substrate-binding protein</fullName>
    </submittedName>
</protein>
<evidence type="ECO:0000256" key="1">
    <source>
        <dbReference type="ARBA" id="ARBA00004418"/>
    </source>
</evidence>
<dbReference type="PROSITE" id="PS51318">
    <property type="entry name" value="TAT"/>
    <property type="match status" value="1"/>
</dbReference>
<dbReference type="InterPro" id="IPR000914">
    <property type="entry name" value="SBP_5_dom"/>
</dbReference>
<feature type="chain" id="PRO_5016123168" evidence="4">
    <location>
        <begin position="33"/>
        <end position="523"/>
    </location>
</feature>
<dbReference type="PROSITE" id="PS01040">
    <property type="entry name" value="SBP_BACTERIAL_5"/>
    <property type="match status" value="1"/>
</dbReference>
<keyword evidence="7" id="KW-1185">Reference proteome</keyword>
<dbReference type="RefSeq" id="WP_170147124.1">
    <property type="nucleotide sequence ID" value="NZ_JAHBRY010000002.1"/>
</dbReference>
<evidence type="ECO:0000256" key="2">
    <source>
        <dbReference type="ARBA" id="ARBA00005695"/>
    </source>
</evidence>
<dbReference type="InterPro" id="IPR039424">
    <property type="entry name" value="SBP_5"/>
</dbReference>
<proteinExistence type="inferred from homology"/>
<dbReference type="PANTHER" id="PTHR30290">
    <property type="entry name" value="PERIPLASMIC BINDING COMPONENT OF ABC TRANSPORTER"/>
    <property type="match status" value="1"/>
</dbReference>
<dbReference type="Proteomes" id="UP000248021">
    <property type="component" value="Unassembled WGS sequence"/>
</dbReference>
<accession>A0A2V3UEE5</accession>
<dbReference type="PANTHER" id="PTHR30290:SF38">
    <property type="entry name" value="D,D-DIPEPTIDE-BINDING PERIPLASMIC PROTEIN DDPA-RELATED"/>
    <property type="match status" value="1"/>
</dbReference>
<dbReference type="EMBL" id="QJJK01000002">
    <property type="protein sequence ID" value="PXW63622.1"/>
    <property type="molecule type" value="Genomic_DNA"/>
</dbReference>
<dbReference type="SUPFAM" id="SSF53850">
    <property type="entry name" value="Periplasmic binding protein-like II"/>
    <property type="match status" value="1"/>
</dbReference>
<sequence length="523" mass="57939">MAEWTRRRLLATSATVAAAATLPRAASGQAAAQPKPGGRATVAMSAATETVDPHFSRSQVARNVLMHMCETLVTIDERGSAQLQLAEELAISPDFKTFTFRLRKDVPFHNGKKMTSEDAKRSLERYARVSPEKARLANVDRMTTPDASTLVVELKSSMPSWIELIKSPASPMTIIPAEECDKDANQVRPISTGPFSFVDWDGVTQLHGRRFADYAPNKAYAGRDGYGGRRQAYLDEITFAVASEASGRVAGLQSGQFDILDEVPVQAAARLAKDERFKIYEQTKRSINVVPVNVQRAPTDNLLVRQAIQAAIGQEEAMAIAAEGAFALNPSFVYKDSEFYPAEANRLIYNQNDPARAKALLAEAGYRGEEIVILTSGDIPSLQEVAVVIAEQLKSAGMKVRLDVLDWPGANARRNDPTTHNLFSTAYAIQPLLGPFQYQRLFSGPSNWSFYKDDKAMEDAWQKLLSATSKEDQRSAWQDIELRVNNQVQQIKIGDRNLNQATKSSITNFVPYDGIRLWDIWYS</sequence>
<dbReference type="Pfam" id="PF00496">
    <property type="entry name" value="SBP_bac_5"/>
    <property type="match status" value="1"/>
</dbReference>
<name>A0A2V3UEE5_9HYPH</name>
<dbReference type="Gene3D" id="3.90.76.10">
    <property type="entry name" value="Dipeptide-binding Protein, Domain 1"/>
    <property type="match status" value="1"/>
</dbReference>
<dbReference type="PIRSF" id="PIRSF002741">
    <property type="entry name" value="MppA"/>
    <property type="match status" value="1"/>
</dbReference>
<dbReference type="Gene3D" id="3.40.190.10">
    <property type="entry name" value="Periplasmic binding protein-like II"/>
    <property type="match status" value="1"/>
</dbReference>
<comment type="similarity">
    <text evidence="2">Belongs to the bacterial solute-binding protein 5 family.</text>
</comment>
<dbReference type="GO" id="GO:0015833">
    <property type="term" value="P:peptide transport"/>
    <property type="evidence" value="ECO:0007669"/>
    <property type="project" value="TreeGrafter"/>
</dbReference>
<feature type="signal peptide" evidence="4">
    <location>
        <begin position="1"/>
        <end position="32"/>
    </location>
</feature>
<dbReference type="GO" id="GO:1904680">
    <property type="term" value="F:peptide transmembrane transporter activity"/>
    <property type="evidence" value="ECO:0007669"/>
    <property type="project" value="TreeGrafter"/>
</dbReference>
<gene>
    <name evidence="6" type="ORF">C7450_102540</name>
</gene>
<dbReference type="Gene3D" id="3.10.105.10">
    <property type="entry name" value="Dipeptide-binding Protein, Domain 3"/>
    <property type="match status" value="1"/>
</dbReference>
<dbReference type="InterPro" id="IPR006311">
    <property type="entry name" value="TAT_signal"/>
</dbReference>
<dbReference type="AlphaFoldDB" id="A0A2V3UEE5"/>
<evidence type="ECO:0000256" key="3">
    <source>
        <dbReference type="ARBA" id="ARBA00022729"/>
    </source>
</evidence>
<dbReference type="GO" id="GO:0043190">
    <property type="term" value="C:ATP-binding cassette (ABC) transporter complex"/>
    <property type="evidence" value="ECO:0007669"/>
    <property type="project" value="InterPro"/>
</dbReference>
<evidence type="ECO:0000259" key="5">
    <source>
        <dbReference type="Pfam" id="PF00496"/>
    </source>
</evidence>
<dbReference type="InterPro" id="IPR023765">
    <property type="entry name" value="SBP_5_CS"/>
</dbReference>
<comment type="subcellular location">
    <subcellularLocation>
        <location evidence="1">Periplasm</location>
    </subcellularLocation>
</comment>
<evidence type="ECO:0000313" key="7">
    <source>
        <dbReference type="Proteomes" id="UP000248021"/>
    </source>
</evidence>
<comment type="caution">
    <text evidence="6">The sequence shown here is derived from an EMBL/GenBank/DDBJ whole genome shotgun (WGS) entry which is preliminary data.</text>
</comment>
<feature type="domain" description="Solute-binding protein family 5" evidence="5">
    <location>
        <begin position="83"/>
        <end position="444"/>
    </location>
</feature>
<reference evidence="6 7" key="1">
    <citation type="submission" date="2018-05" db="EMBL/GenBank/DDBJ databases">
        <title>Genomic Encyclopedia of Type Strains, Phase IV (KMG-IV): sequencing the most valuable type-strain genomes for metagenomic binning, comparative biology and taxonomic classification.</title>
        <authorList>
            <person name="Goeker M."/>
        </authorList>
    </citation>
    <scope>NUCLEOTIDE SEQUENCE [LARGE SCALE GENOMIC DNA]</scope>
    <source>
        <strain evidence="6 7">DSM 6462</strain>
    </source>
</reference>
<organism evidence="6 7">
    <name type="scientific">Chelatococcus asaccharovorans</name>
    <dbReference type="NCBI Taxonomy" id="28210"/>
    <lineage>
        <taxon>Bacteria</taxon>
        <taxon>Pseudomonadati</taxon>
        <taxon>Pseudomonadota</taxon>
        <taxon>Alphaproteobacteria</taxon>
        <taxon>Hyphomicrobiales</taxon>
        <taxon>Chelatococcaceae</taxon>
        <taxon>Chelatococcus</taxon>
    </lineage>
</organism>
<dbReference type="InterPro" id="IPR030678">
    <property type="entry name" value="Peptide/Ni-bd"/>
</dbReference>
<evidence type="ECO:0000313" key="6">
    <source>
        <dbReference type="EMBL" id="PXW63622.1"/>
    </source>
</evidence>
<evidence type="ECO:0000256" key="4">
    <source>
        <dbReference type="SAM" id="SignalP"/>
    </source>
</evidence>